<organism evidence="3 4">
    <name type="scientific">Mycoplasma todarodis</name>
    <dbReference type="NCBI Taxonomy" id="1937191"/>
    <lineage>
        <taxon>Bacteria</taxon>
        <taxon>Bacillati</taxon>
        <taxon>Mycoplasmatota</taxon>
        <taxon>Mollicutes</taxon>
        <taxon>Mycoplasmataceae</taxon>
        <taxon>Mycoplasma</taxon>
    </lineage>
</organism>
<evidence type="ECO:0000259" key="1">
    <source>
        <dbReference type="PROSITE" id="PS50206"/>
    </source>
</evidence>
<dbReference type="Proteomes" id="UP000291072">
    <property type="component" value="Unassembled WGS sequence"/>
</dbReference>
<dbReference type="SUPFAM" id="SSF52821">
    <property type="entry name" value="Rhodanese/Cell cycle control phosphatase"/>
    <property type="match status" value="1"/>
</dbReference>
<gene>
    <name evidence="3" type="ORF">C4B25_03400</name>
</gene>
<protein>
    <recommendedName>
        <fullName evidence="5">Thioredoxin</fullName>
    </recommendedName>
</protein>
<dbReference type="InterPro" id="IPR050229">
    <property type="entry name" value="GlpE_sulfurtransferase"/>
</dbReference>
<evidence type="ECO:0008006" key="5">
    <source>
        <dbReference type="Google" id="ProtNLM"/>
    </source>
</evidence>
<dbReference type="InterPro" id="IPR001763">
    <property type="entry name" value="Rhodanese-like_dom"/>
</dbReference>
<dbReference type="PROSITE" id="PS51352">
    <property type="entry name" value="THIOREDOXIN_2"/>
    <property type="match status" value="1"/>
</dbReference>
<dbReference type="RefSeq" id="WP_131613642.1">
    <property type="nucleotide sequence ID" value="NZ_PSZP01000029.1"/>
</dbReference>
<dbReference type="SUPFAM" id="SSF52833">
    <property type="entry name" value="Thioredoxin-like"/>
    <property type="match status" value="1"/>
</dbReference>
<sequence>MKNEPALWVQENAENIELIDVRTPAEFAMSHVKGAINVQKDELIANHAKYLEKDKAYYIMCGSGGRSQFTITSLFSHGYNLTNVAEGISGMDASKLIMEAKPETKKDGRLILEHLKDTKMNFVILFAENCGTCDMLKPILESLDERYKDVSTIALKITDFQEIASQENVVGTPTTFAFIEGKEVFNFKGYLPETEILKKIQEHNK</sequence>
<dbReference type="EMBL" id="PSZP01000029">
    <property type="protein sequence ID" value="TCG10627.1"/>
    <property type="molecule type" value="Genomic_DNA"/>
</dbReference>
<dbReference type="SMART" id="SM00450">
    <property type="entry name" value="RHOD"/>
    <property type="match status" value="1"/>
</dbReference>
<dbReference type="InterPro" id="IPR036873">
    <property type="entry name" value="Rhodanese-like_dom_sf"/>
</dbReference>
<evidence type="ECO:0000313" key="3">
    <source>
        <dbReference type="EMBL" id="TCG10627.1"/>
    </source>
</evidence>
<dbReference type="InterPro" id="IPR017937">
    <property type="entry name" value="Thioredoxin_CS"/>
</dbReference>
<reference evidence="3 4" key="1">
    <citation type="submission" date="2018-02" db="EMBL/GenBank/DDBJ databases">
        <title>Mycoplasma marinum and Mycoplasma todarodis sp. nov., moderately halophilic and psychrotolerant mycoplasmas isolated from cephalopods.</title>
        <authorList>
            <person name="Viver T."/>
        </authorList>
    </citation>
    <scope>NUCLEOTIDE SEQUENCE [LARGE SCALE GENOMIC DNA]</scope>
    <source>
        <strain evidence="3 4">5H</strain>
    </source>
</reference>
<keyword evidence="4" id="KW-1185">Reference proteome</keyword>
<dbReference type="Gene3D" id="3.40.250.10">
    <property type="entry name" value="Rhodanese-like domain"/>
    <property type="match status" value="1"/>
</dbReference>
<dbReference type="AlphaFoldDB" id="A0A4R0XSE9"/>
<proteinExistence type="predicted"/>
<dbReference type="Pfam" id="PF00581">
    <property type="entry name" value="Rhodanese"/>
    <property type="match status" value="1"/>
</dbReference>
<dbReference type="CDD" id="cd02947">
    <property type="entry name" value="TRX_family"/>
    <property type="match status" value="1"/>
</dbReference>
<evidence type="ECO:0000313" key="4">
    <source>
        <dbReference type="Proteomes" id="UP000291072"/>
    </source>
</evidence>
<feature type="domain" description="Thioredoxin" evidence="2">
    <location>
        <begin position="91"/>
        <end position="205"/>
    </location>
</feature>
<dbReference type="Pfam" id="PF00085">
    <property type="entry name" value="Thioredoxin"/>
    <property type="match status" value="1"/>
</dbReference>
<feature type="domain" description="Rhodanese" evidence="1">
    <location>
        <begin position="12"/>
        <end position="100"/>
    </location>
</feature>
<dbReference type="PROSITE" id="PS00194">
    <property type="entry name" value="THIOREDOXIN_1"/>
    <property type="match status" value="1"/>
</dbReference>
<dbReference type="PANTHER" id="PTHR43031:SF16">
    <property type="entry name" value="OXIDOREDUCTASE"/>
    <property type="match status" value="1"/>
</dbReference>
<dbReference type="CDD" id="cd00158">
    <property type="entry name" value="RHOD"/>
    <property type="match status" value="1"/>
</dbReference>
<dbReference type="InterPro" id="IPR036249">
    <property type="entry name" value="Thioredoxin-like_sf"/>
</dbReference>
<name>A0A4R0XSE9_9MOLU</name>
<accession>A0A4R0XSE9</accession>
<comment type="caution">
    <text evidence="3">The sequence shown here is derived from an EMBL/GenBank/DDBJ whole genome shotgun (WGS) entry which is preliminary data.</text>
</comment>
<dbReference type="PROSITE" id="PS50206">
    <property type="entry name" value="RHODANESE_3"/>
    <property type="match status" value="1"/>
</dbReference>
<dbReference type="PANTHER" id="PTHR43031">
    <property type="entry name" value="FAD-DEPENDENT OXIDOREDUCTASE"/>
    <property type="match status" value="1"/>
</dbReference>
<dbReference type="Gene3D" id="3.40.30.10">
    <property type="entry name" value="Glutaredoxin"/>
    <property type="match status" value="1"/>
</dbReference>
<dbReference type="InterPro" id="IPR013766">
    <property type="entry name" value="Thioredoxin_domain"/>
</dbReference>
<evidence type="ECO:0000259" key="2">
    <source>
        <dbReference type="PROSITE" id="PS51352"/>
    </source>
</evidence>
<dbReference type="OrthoDB" id="9790390at2"/>